<evidence type="ECO:0000256" key="4">
    <source>
        <dbReference type="ARBA" id="ARBA00022452"/>
    </source>
</evidence>
<evidence type="ECO:0000256" key="7">
    <source>
        <dbReference type="ARBA" id="ARBA00023136"/>
    </source>
</evidence>
<comment type="subunit">
    <text evidence="10">Interacts with TamB to form the translocation and assembly module (TAM).</text>
</comment>
<dbReference type="RefSeq" id="WP_009600025.1">
    <property type="nucleotide sequence ID" value="NZ_AEIU01000043.1"/>
</dbReference>
<keyword evidence="15" id="KW-1185">Reference proteome</keyword>
<dbReference type="GO" id="GO:0097347">
    <property type="term" value="C:TAM protein secretion complex"/>
    <property type="evidence" value="ECO:0007669"/>
    <property type="project" value="TreeGrafter"/>
</dbReference>
<keyword evidence="4" id="KW-1134">Transmembrane beta strand</keyword>
<evidence type="ECO:0000256" key="3">
    <source>
        <dbReference type="ARBA" id="ARBA00015419"/>
    </source>
</evidence>
<evidence type="ECO:0000256" key="8">
    <source>
        <dbReference type="ARBA" id="ARBA00023237"/>
    </source>
</evidence>
<comment type="similarity">
    <text evidence="2">Belongs to the TamA family.</text>
</comment>
<evidence type="ECO:0000256" key="2">
    <source>
        <dbReference type="ARBA" id="ARBA00010248"/>
    </source>
</evidence>
<dbReference type="OrthoDB" id="9769707at2"/>
<dbReference type="PANTHER" id="PTHR12815:SF47">
    <property type="entry name" value="TRANSLOCATION AND ASSEMBLY MODULE SUBUNIT TAMA"/>
    <property type="match status" value="1"/>
</dbReference>
<evidence type="ECO:0000313" key="14">
    <source>
        <dbReference type="EMBL" id="EFP97883.1"/>
    </source>
</evidence>
<feature type="domain" description="TamA POTRA" evidence="13">
    <location>
        <begin position="26"/>
        <end position="94"/>
    </location>
</feature>
<keyword evidence="6 11" id="KW-0732">Signal</keyword>
<dbReference type="PANTHER" id="PTHR12815">
    <property type="entry name" value="SORTING AND ASSEMBLY MACHINERY SAMM50 PROTEIN FAMILY MEMBER"/>
    <property type="match status" value="1"/>
</dbReference>
<evidence type="ECO:0000256" key="1">
    <source>
        <dbReference type="ARBA" id="ARBA00004442"/>
    </source>
</evidence>
<evidence type="ECO:0000256" key="10">
    <source>
        <dbReference type="ARBA" id="ARBA00093548"/>
    </source>
</evidence>
<evidence type="ECO:0000313" key="15">
    <source>
        <dbReference type="Proteomes" id="UP000002943"/>
    </source>
</evidence>
<feature type="signal peptide" evidence="11">
    <location>
        <begin position="1"/>
        <end position="21"/>
    </location>
</feature>
<evidence type="ECO:0000256" key="5">
    <source>
        <dbReference type="ARBA" id="ARBA00022692"/>
    </source>
</evidence>
<dbReference type="InterPro" id="IPR000184">
    <property type="entry name" value="Bac_surfAg_D15"/>
</dbReference>
<feature type="chain" id="PRO_5003166430" description="Translocation and assembly module subunit TamA" evidence="11">
    <location>
        <begin position="22"/>
        <end position="569"/>
    </location>
</feature>
<dbReference type="Gene3D" id="2.40.160.50">
    <property type="entry name" value="membrane protein fhac: a member of the omp85/tpsb transporter family"/>
    <property type="match status" value="1"/>
</dbReference>
<keyword evidence="5" id="KW-0812">Transmembrane</keyword>
<sequence>MIRKALPVLFILMFFFSKASANQVNISIQGVEGELGDNVDAYLQSIAEQDYSTSLQFQAQLERSFRDALKALGYYNAKFHFSVKKSDLVISIDPGDPVIIEKSDLLIEGEAKQDKEFQQLIEESGLDKGAILNHGLYEKLKSDLRNLALKKGYFNGQFIVHKLDVAPSINQAFVSLHYESGIRYQFGDTQILGSQIDLDRVVSLTPYEKKEFYDVTKVGEFNQSLSNTDWFSSVLVEPDLSELGDERELPIKVSLAPQARNKIETGLGYGTDVGVRGSLKWKKPWVNSRGHSFDSNLSLSDPEQSLKAGYSIPLQDVLKDFYRIQLGIKRRHDADTNSIQSNLAFERHWILDNGWHTKAYTRYLTENYTQGLQDDNGQFLLLGMSFSRSRIRGNSMPLWADRQDITIEYGDPSLLSDTRVTRLLAGTAWIRSIGNNHRGIFRIDAGANFAEGFDKLPPSLRFFAGGDSNLRGYGYKSISPTDSSGALTGAKYIATSTLEYQYRIYQDWWGAAFYDVGDAFNDSFEVKRSTGFGVRWGSPLGAVRLDFAWGLDASEGSEFKLHFTLGPEL</sequence>
<protein>
    <recommendedName>
        <fullName evidence="3">Translocation and assembly module subunit TamA</fullName>
    </recommendedName>
    <alternativeName>
        <fullName evidence="9">Autotransporter assembly factor TamA</fullName>
    </alternativeName>
</protein>
<feature type="domain" description="Bacterial surface antigen (D15)" evidence="12">
    <location>
        <begin position="261"/>
        <end position="566"/>
    </location>
</feature>
<organism evidence="14 15">
    <name type="scientific">Vibrio caribbeanicus ATCC BAA-2122</name>
    <dbReference type="NCBI Taxonomy" id="796620"/>
    <lineage>
        <taxon>Bacteria</taxon>
        <taxon>Pseudomonadati</taxon>
        <taxon>Pseudomonadota</taxon>
        <taxon>Gammaproteobacteria</taxon>
        <taxon>Vibrionales</taxon>
        <taxon>Vibrionaceae</taxon>
        <taxon>Vibrio</taxon>
    </lineage>
</organism>
<dbReference type="Pfam" id="PF17243">
    <property type="entry name" value="POTRA_TamA_1"/>
    <property type="match status" value="1"/>
</dbReference>
<dbReference type="Pfam" id="PF01103">
    <property type="entry name" value="Omp85"/>
    <property type="match status" value="1"/>
</dbReference>
<dbReference type="AlphaFoldDB" id="E3BGE0"/>
<proteinExistence type="inferred from homology"/>
<evidence type="ECO:0000256" key="9">
    <source>
        <dbReference type="ARBA" id="ARBA00033063"/>
    </source>
</evidence>
<comment type="caution">
    <text evidence="14">The sequence shown here is derived from an EMBL/GenBank/DDBJ whole genome shotgun (WGS) entry which is preliminary data.</text>
</comment>
<dbReference type="InterPro" id="IPR035243">
    <property type="entry name" value="TamA_POTRA_Dom_1"/>
</dbReference>
<keyword evidence="7" id="KW-0472">Membrane</keyword>
<dbReference type="GO" id="GO:0009306">
    <property type="term" value="P:protein secretion"/>
    <property type="evidence" value="ECO:0007669"/>
    <property type="project" value="TreeGrafter"/>
</dbReference>
<dbReference type="EMBL" id="AEIU01000043">
    <property type="protein sequence ID" value="EFP97883.1"/>
    <property type="molecule type" value="Genomic_DNA"/>
</dbReference>
<dbReference type="eggNOG" id="COG0729">
    <property type="taxonomic scope" value="Bacteria"/>
</dbReference>
<keyword evidence="8" id="KW-0998">Cell outer membrane</keyword>
<name>E3BGE0_9VIBR</name>
<evidence type="ECO:0000259" key="13">
    <source>
        <dbReference type="Pfam" id="PF17243"/>
    </source>
</evidence>
<dbReference type="Proteomes" id="UP000002943">
    <property type="component" value="Unassembled WGS sequence"/>
</dbReference>
<evidence type="ECO:0000256" key="11">
    <source>
        <dbReference type="SAM" id="SignalP"/>
    </source>
</evidence>
<evidence type="ECO:0000256" key="6">
    <source>
        <dbReference type="ARBA" id="ARBA00022729"/>
    </source>
</evidence>
<dbReference type="InterPro" id="IPR039910">
    <property type="entry name" value="D15-like"/>
</dbReference>
<comment type="subcellular location">
    <subcellularLocation>
        <location evidence="1">Cell outer membrane</location>
    </subcellularLocation>
</comment>
<gene>
    <name evidence="14" type="ORF">VIBC2010_08063</name>
</gene>
<accession>E3BGE0</accession>
<evidence type="ECO:0000259" key="12">
    <source>
        <dbReference type="Pfam" id="PF01103"/>
    </source>
</evidence>
<reference evidence="14 15" key="1">
    <citation type="journal article" date="2012" name="Int. J. Syst. Evol. Microbiol.">
        <title>Vibrio caribbeanicus sp. nov., isolated from the marine sponge Scleritoderma cyanea.</title>
        <authorList>
            <person name="Hoffmann M."/>
            <person name="Monday S.R."/>
            <person name="Allard M.W."/>
            <person name="Strain E.A."/>
            <person name="Whittaker P."/>
            <person name="Naum M."/>
            <person name="McCarthy P.J."/>
            <person name="Lopez J.V."/>
            <person name="Fischer M."/>
            <person name="Brown E.W."/>
        </authorList>
    </citation>
    <scope>NUCLEOTIDE SEQUENCE [LARGE SCALE GENOMIC DNA]</scope>
    <source>
        <strain evidence="14 15">ATCC BAA-2122</strain>
    </source>
</reference>
<dbReference type="GO" id="GO:0009279">
    <property type="term" value="C:cell outer membrane"/>
    <property type="evidence" value="ECO:0007669"/>
    <property type="project" value="UniProtKB-SubCell"/>
</dbReference>
<dbReference type="Gene3D" id="3.10.20.310">
    <property type="entry name" value="membrane protein fhac"/>
    <property type="match status" value="3"/>
</dbReference>
<dbReference type="STRING" id="796620.VIBC2010_08063"/>